<name>A0ACD5ZQF9_AVESA</name>
<dbReference type="Proteomes" id="UP001732700">
    <property type="component" value="Chromosome 7A"/>
</dbReference>
<reference evidence="1" key="1">
    <citation type="submission" date="2021-05" db="EMBL/GenBank/DDBJ databases">
        <authorList>
            <person name="Scholz U."/>
            <person name="Mascher M."/>
            <person name="Fiebig A."/>
        </authorList>
    </citation>
    <scope>NUCLEOTIDE SEQUENCE [LARGE SCALE GENOMIC DNA]</scope>
</reference>
<dbReference type="EnsemblPlants" id="AVESA.00010b.r2.7AG1197830.2">
    <property type="protein sequence ID" value="AVESA.00010b.r2.7AG1197830.2.CDS"/>
    <property type="gene ID" value="AVESA.00010b.r2.7AG1197830"/>
</dbReference>
<protein>
    <submittedName>
        <fullName evidence="1">Uncharacterized protein</fullName>
    </submittedName>
</protein>
<reference evidence="1" key="2">
    <citation type="submission" date="2025-09" db="UniProtKB">
        <authorList>
            <consortium name="EnsemblPlants"/>
        </authorList>
    </citation>
    <scope>IDENTIFICATION</scope>
</reference>
<keyword evidence="2" id="KW-1185">Reference proteome</keyword>
<accession>A0ACD5ZQF9</accession>
<evidence type="ECO:0000313" key="2">
    <source>
        <dbReference type="Proteomes" id="UP001732700"/>
    </source>
</evidence>
<proteinExistence type="predicted"/>
<organism evidence="1 2">
    <name type="scientific">Avena sativa</name>
    <name type="common">Oat</name>
    <dbReference type="NCBI Taxonomy" id="4498"/>
    <lineage>
        <taxon>Eukaryota</taxon>
        <taxon>Viridiplantae</taxon>
        <taxon>Streptophyta</taxon>
        <taxon>Embryophyta</taxon>
        <taxon>Tracheophyta</taxon>
        <taxon>Spermatophyta</taxon>
        <taxon>Magnoliopsida</taxon>
        <taxon>Liliopsida</taxon>
        <taxon>Poales</taxon>
        <taxon>Poaceae</taxon>
        <taxon>BOP clade</taxon>
        <taxon>Pooideae</taxon>
        <taxon>Poodae</taxon>
        <taxon>Poeae</taxon>
        <taxon>Poeae Chloroplast Group 1 (Aveneae type)</taxon>
        <taxon>Aveninae</taxon>
        <taxon>Avena</taxon>
    </lineage>
</organism>
<sequence length="1921" mass="203113">MASDSDDADFFDKLVDDDDDDQVPPASAAAAADIASLTLDDDDAEEDGAGTAGAPEPAAVVAAPPEPQAHAADPPPPQAEIEAPLAPRDAEALPGTAPHDTEALPRTAPHDTEVLAGTAPHDTEVLAAAAPTDSEVLTPASPTDAEVQAGLPEAKAPAATTDAEVHEYPPNMLFYAEYPGYYFDTNTQEWFTLEAYQQALTHATNPPPQANVEAPVAPPDAEVLAATVSHDTEVLATTAPQDTEVLAATAPQDAEVLAGLPEAEAPAAPADAEVHAQYPPNMLFYAEYPGYYFDTNIQEWFTLEAYQQALTQAATTASALDEIASLTLADEDGAGTAGASEPAAVVAAPPEPQAHAAHPPPQAEVEAPVVPPDAEVPAATASHDAEVLATTMPHDTEFLAVAAPTDAEVLAGLPEAKAPTVATDAEVLAALPEVKASAAAPKAEAAVVPEGGSPGSGKSVRTTTVKQVQWSVFGADSSSAGADPFGDFLAGGEEDAFFGAGVQGLQGSVVAGTSSVGADDHSFFNGVGGSNASSQLDRGTSTRDFLADGTASEDAFFGVQGSAAGSVGAAAGQSFFNGVDVNASSQSYIGASAAEYADKNTNAQSDWASGAVNYSDPNYLDNLYPGFKYDAATGQWYQVATVGGQGGLADNGGAVTVSGSDNVQQQQLSVSYLQNSSQAGLETIAEEGSTTAVSWGQDQSSAAAAEYPPNMLFYAEYPGYYFDTNTQEWFTLEAYQQAVTQAATTASALDAFAGAGQSVVHAGNAQASNYDQQSQWQHGSLVNNTHSGSSYSSHQHFENQISQQAYNEPSKPATDYRTAINTFVPSLEPSTDYQTNTNTFVPSTSQYNNGGWGNQVSNKGFQPTNFQSAHKGFEPQKSSHSTINTFMPSTSQHSSGGEGHQVSNKGFEPTSHQSAHKGFEPYKITQSTSTSQDSGNKASEFSVGHQGFKPFTNNQRSTGFVPSSGYQNLQKEFEPSKDNQAHHVALEPSASHVYANSNGFAEPQNSVSIANTYRIQTQTDPTTRMHLPNNYLSSENSMNFSQQQAPSQQHGYSPHVERSSAGRPPHALFTFGFGGKLVVMKETSSMTTNFDSGNQGNSHGTLSILNISEVVADKIDQSSVTNGSALGYFYALCRRPIPGPLAGGSAAAKDVNKWLDDIIGSYESSVGEFQGGDAQKLLISLLKISYQHYGKLRSPFGPDPSREGMDGPESAVTALFSSCNSNRSRMREYGAIAHCMKNVPSENQIQATAQEVQNLLVSGRRKDALQYAQDGQLWGPALILALQLGDKFYADTVKKMAYCHFISGSPLRTLCLLIAGQPADVFNTEHPVDANYGTLHRQQQPAEGTPVGMLDDWQQNVAIITANRTKGDDLVVTHLGDCLWKEKNEVAAAHSCYLVAELNIDPYSESARICLLGADHLRCPRTFTSPEAIQRTELYEYSKVLGNSQYILLPFQPYKLIYAYMLAEVGKVSDSLRYCQASLKLLKASGRAPELEAWKQLFSSLEERIRTHQQGGYGTNLAPKLVGKIFSSFDKSLSRMMGTQPAPVPPLSQSSSIDRDIYSAPPANFVNSQSAMVMPSSASEQSVSAMAENGDPDKKGTHNRSVSEPDFKRQQGGGSDNAQSTSGSGSSRFGWLLQKTVGLVSKSSPNQAKLGQRNNFYYDEKLKRWVEEGVEIPAEQPPLAPPPTTASFQNGGPNYNLAAPSSGGYTPNGFAETKPPNPSEPTSGMPPIPPGQNQFSARARAGVRSRYVDTFNKGGGGGGGGNAFGAPSYNKPAMPSVNKLPSASFFVPTPAVDTSMQMTPESTAETAHQDATSSSPAVEPSYASPPPPMQLQSSFQRHPSMENIMTPSGSGNSSFSRSRAASWSGTYSEQPSSTAASRSPDLQNMQSPPYIPGSRPSHSRSHSNSSLQLNGLGEDLQEVEL</sequence>
<evidence type="ECO:0000313" key="1">
    <source>
        <dbReference type="EnsemblPlants" id="AVESA.00010b.r2.7AG1197830.2.CDS"/>
    </source>
</evidence>